<gene>
    <name evidence="7" type="ORF">PLOB_00049020</name>
</gene>
<dbReference type="Pfam" id="PF13424">
    <property type="entry name" value="TPR_12"/>
    <property type="match status" value="6"/>
</dbReference>
<evidence type="ECO:0000259" key="6">
    <source>
        <dbReference type="Pfam" id="PF12770"/>
    </source>
</evidence>
<dbReference type="SUPFAM" id="SSF48452">
    <property type="entry name" value="TPR-like"/>
    <property type="match status" value="5"/>
</dbReference>
<comment type="subcellular location">
    <subcellularLocation>
        <location evidence="1">Cytoplasm</location>
    </subcellularLocation>
</comment>
<feature type="repeat" description="TPR" evidence="4">
    <location>
        <begin position="483"/>
        <end position="516"/>
    </location>
</feature>
<feature type="repeat" description="TPR" evidence="4">
    <location>
        <begin position="723"/>
        <end position="756"/>
    </location>
</feature>
<accession>A0ABN8Q0Z5</accession>
<feature type="repeat" description="TPR" evidence="4">
    <location>
        <begin position="403"/>
        <end position="436"/>
    </location>
</feature>
<feature type="compositionally biased region" description="Polar residues" evidence="5">
    <location>
        <begin position="47"/>
        <end position="57"/>
    </location>
</feature>
<dbReference type="PANTHER" id="PTHR45954:SF1">
    <property type="entry name" value="LD33695P"/>
    <property type="match status" value="1"/>
</dbReference>
<proteinExistence type="predicted"/>
<dbReference type="InterPro" id="IPR019734">
    <property type="entry name" value="TPR_rpt"/>
</dbReference>
<organism evidence="7 8">
    <name type="scientific">Porites lobata</name>
    <dbReference type="NCBI Taxonomy" id="104759"/>
    <lineage>
        <taxon>Eukaryota</taxon>
        <taxon>Metazoa</taxon>
        <taxon>Cnidaria</taxon>
        <taxon>Anthozoa</taxon>
        <taxon>Hexacorallia</taxon>
        <taxon>Scleractinia</taxon>
        <taxon>Fungiina</taxon>
        <taxon>Poritidae</taxon>
        <taxon>Porites</taxon>
    </lineage>
</organism>
<evidence type="ECO:0000313" key="8">
    <source>
        <dbReference type="Proteomes" id="UP001159405"/>
    </source>
</evidence>
<dbReference type="InterPro" id="IPR024983">
    <property type="entry name" value="CHAT_dom"/>
</dbReference>
<dbReference type="EMBL" id="CALNXK010000093">
    <property type="protein sequence ID" value="CAH3152323.1"/>
    <property type="molecule type" value="Genomic_DNA"/>
</dbReference>
<protein>
    <recommendedName>
        <fullName evidence="6">CHAT domain-containing protein</fullName>
    </recommendedName>
</protein>
<dbReference type="InterPro" id="IPR011990">
    <property type="entry name" value="TPR-like_helical_dom_sf"/>
</dbReference>
<feature type="repeat" description="TPR" evidence="4">
    <location>
        <begin position="683"/>
        <end position="716"/>
    </location>
</feature>
<evidence type="ECO:0000256" key="4">
    <source>
        <dbReference type="PROSITE-ProRule" id="PRU00339"/>
    </source>
</evidence>
<dbReference type="Pfam" id="PF12770">
    <property type="entry name" value="CHAT"/>
    <property type="match status" value="1"/>
</dbReference>
<evidence type="ECO:0000313" key="7">
    <source>
        <dbReference type="EMBL" id="CAH3152323.1"/>
    </source>
</evidence>
<feature type="repeat" description="TPR" evidence="4">
    <location>
        <begin position="563"/>
        <end position="596"/>
    </location>
</feature>
<evidence type="ECO:0000256" key="1">
    <source>
        <dbReference type="ARBA" id="ARBA00004496"/>
    </source>
</evidence>
<evidence type="ECO:0000256" key="2">
    <source>
        <dbReference type="ARBA" id="ARBA00022490"/>
    </source>
</evidence>
<feature type="repeat" description="TPR" evidence="4">
    <location>
        <begin position="323"/>
        <end position="356"/>
    </location>
</feature>
<feature type="repeat" description="TPR" evidence="4">
    <location>
        <begin position="443"/>
        <end position="476"/>
    </location>
</feature>
<evidence type="ECO:0000256" key="5">
    <source>
        <dbReference type="SAM" id="MobiDB-lite"/>
    </source>
</evidence>
<dbReference type="PANTHER" id="PTHR45954">
    <property type="entry name" value="LD33695P"/>
    <property type="match status" value="1"/>
</dbReference>
<feature type="region of interest" description="Disordered" evidence="5">
    <location>
        <begin position="40"/>
        <end position="59"/>
    </location>
</feature>
<sequence>MAQSGNRAACESAVTSLGTGQELNFDDDTLKDQTIMAQSGNGAACQSDGTSHGTGQELNFDDDTLKDQTIMAQSGNGAACESDVTSLGTGEELNFDDDTLKDQTIMAQSGNGAACESDVTSHGTGQELNIDDDTLKAIAEVYKTEGNEAYLQEDYSNAVYFYTEGIKVNCKDEDLKAKLYSNRAYANLRLGNYIYSLVDGQNARDIRPLAIKPIIAGAKAFEKLKLFELVITWCDQGLAIDEENTTLLELRKKATSRRAVENEACPGSKGKHGKPEQTSITNWLYSNYLGEKAFKRGDFKIARDYFEMTLNEAREIRNKNPETVSLGNLGLAYHHLSDFKKAIEFNQLALKIAKDTGNKDQEGTIYNNLGSAYQSLSEFKKAIEFYQLALKIAKDTGNKDQEGTIYNNLGSAYQSLSEFKKAIEFYQLALKIAKDTGNKDQEGTIYNNLGSAYQSLSEFKKAIEFYQLSLKIAKDTGNKDQEGTIYNNLGRAYESLSEFKKAIEFYQLALKIAKDTGNKDQEGTIYNNLGRAYESLSEFKKAIEFYQLALKIAKDTGNKDQEGTIYNNLGSAYQSLSEFKKAIEFYQLALKIAKDTGNKDQEGTRYNNLGSAYDSLSEFKKAIEFYQLALKIAKDTGNKDQEGTIYNNLGSAYQSLSEFKKAIEFYQLALKIAKDTGNKDGEGTRYNNLGSAYESLSEFKKAIEFYQLALKIAKLTGNKDGEGTIYNNLGNAYQSLSEFQKAMEFNQLALRIAKDTENKYQEAAVYNSLGVVNQSLGDFNKAIELYELSLRIQKDIGMKNGGGPTYINLGDVYKRLGNSKRAMEFCQLATSIAKETGNKDVEQCGYDRLAQVLWCLDEYSKAEECFKSCIELVEEMRVLLEGNDEWKISFRNERDCVSRLVRLQLQQRSERKTLEALLTAERGRAEALMDLLESQYGVRKSIRSQPKQQMELIISNHISSPTLFLMNDTQSVNIWMLLKWGKLCDFVQQEVSSDDLTSMTYQTYKQIGVNKSLWKKIRPQLQREIEDQGGALKVLYDIFIAPISHSIGDELVIVPDGSSFLIPYAALVDQNSMYLNETRRIRLIPSLTSLWLLAECPEDRHSSSEALLVGNPWVETVRIKGCKPFPQLPGAEEEVKVIGQILNIEPLTGKNATKDRVLSGLNSVSLVHIAAHGRTETGEIILSPNFSSSAKRPKEKDFLLTMADVLDAKVRAKLVVLSCCNSGRGNIKVEGVVGIARAFLGAGARSVIATLWAIDDEATLAFMKHFYEHLVAEQSASKSLQQAMKWMRESEKFNAVKHWAPFVLIGDDVTLNFGQ</sequence>
<dbReference type="PROSITE" id="PS50005">
    <property type="entry name" value="TPR"/>
    <property type="match status" value="12"/>
</dbReference>
<feature type="domain" description="CHAT" evidence="6">
    <location>
        <begin position="1032"/>
        <end position="1307"/>
    </location>
</feature>
<keyword evidence="3" id="KW-0677">Repeat</keyword>
<feature type="repeat" description="TPR" evidence="4">
    <location>
        <begin position="603"/>
        <end position="636"/>
    </location>
</feature>
<feature type="repeat" description="TPR" evidence="4">
    <location>
        <begin position="523"/>
        <end position="556"/>
    </location>
</feature>
<name>A0ABN8Q0Z5_9CNID</name>
<feature type="repeat" description="TPR" evidence="4">
    <location>
        <begin position="363"/>
        <end position="396"/>
    </location>
</feature>
<dbReference type="InterPro" id="IPR052386">
    <property type="entry name" value="GPSM"/>
</dbReference>
<reference evidence="7 8" key="1">
    <citation type="submission" date="2022-05" db="EMBL/GenBank/DDBJ databases">
        <authorList>
            <consortium name="Genoscope - CEA"/>
            <person name="William W."/>
        </authorList>
    </citation>
    <scope>NUCLEOTIDE SEQUENCE [LARGE SCALE GENOMIC DNA]</scope>
</reference>
<dbReference type="SMART" id="SM00028">
    <property type="entry name" value="TPR"/>
    <property type="match status" value="18"/>
</dbReference>
<dbReference type="PROSITE" id="PS50293">
    <property type="entry name" value="TPR_REGION"/>
    <property type="match status" value="4"/>
</dbReference>
<comment type="caution">
    <text evidence="7">The sequence shown here is derived from an EMBL/GenBank/DDBJ whole genome shotgun (WGS) entry which is preliminary data.</text>
</comment>
<dbReference type="Proteomes" id="UP001159405">
    <property type="component" value="Unassembled WGS sequence"/>
</dbReference>
<dbReference type="Gene3D" id="1.25.40.10">
    <property type="entry name" value="Tetratricopeptide repeat domain"/>
    <property type="match status" value="6"/>
</dbReference>
<keyword evidence="4" id="KW-0802">TPR repeat</keyword>
<dbReference type="Pfam" id="PF13181">
    <property type="entry name" value="TPR_8"/>
    <property type="match status" value="2"/>
</dbReference>
<keyword evidence="8" id="KW-1185">Reference proteome</keyword>
<feature type="repeat" description="TPR" evidence="4">
    <location>
        <begin position="763"/>
        <end position="796"/>
    </location>
</feature>
<evidence type="ECO:0000256" key="3">
    <source>
        <dbReference type="ARBA" id="ARBA00022737"/>
    </source>
</evidence>
<feature type="repeat" description="TPR" evidence="4">
    <location>
        <begin position="643"/>
        <end position="676"/>
    </location>
</feature>
<keyword evidence="2" id="KW-0963">Cytoplasm</keyword>